<dbReference type="EMBL" id="JACHEW010000001">
    <property type="protein sequence ID" value="MBB6015126.1"/>
    <property type="molecule type" value="Genomic_DNA"/>
</dbReference>
<proteinExistence type="predicted"/>
<evidence type="ECO:0000313" key="2">
    <source>
        <dbReference type="EMBL" id="MBB6015126.1"/>
    </source>
</evidence>
<reference evidence="2 3" key="1">
    <citation type="submission" date="2020-08" db="EMBL/GenBank/DDBJ databases">
        <title>Genomic Encyclopedia of Type Strains, Phase IV (KMG-IV): sequencing the most valuable type-strain genomes for metagenomic binning, comparative biology and taxonomic classification.</title>
        <authorList>
            <person name="Goeker M."/>
        </authorList>
    </citation>
    <scope>NUCLEOTIDE SEQUENCE [LARGE SCALE GENOMIC DNA]</scope>
    <source>
        <strain evidence="2 3">DSM 12027</strain>
    </source>
</reference>
<feature type="chain" id="PRO_5047130042" description="Tetratricopeptide repeat protein" evidence="1">
    <location>
        <begin position="25"/>
        <end position="347"/>
    </location>
</feature>
<organism evidence="2 3">
    <name type="scientific">Deinococcus radiopugnans ATCC 19172</name>
    <dbReference type="NCBI Taxonomy" id="585398"/>
    <lineage>
        <taxon>Bacteria</taxon>
        <taxon>Thermotogati</taxon>
        <taxon>Deinococcota</taxon>
        <taxon>Deinococci</taxon>
        <taxon>Deinococcales</taxon>
        <taxon>Deinococcaceae</taxon>
        <taxon>Deinococcus</taxon>
    </lineage>
</organism>
<protein>
    <recommendedName>
        <fullName evidence="4">Tetratricopeptide repeat protein</fullName>
    </recommendedName>
</protein>
<evidence type="ECO:0000256" key="1">
    <source>
        <dbReference type="SAM" id="SignalP"/>
    </source>
</evidence>
<keyword evidence="1" id="KW-0732">Signal</keyword>
<sequence length="347" mass="36597">MRMQHTLCLTLALLGSTLAAPAQADLSYGGKNFKTLAAESYTLARLHGQFTDWLDAAYLKAGLPLGAGAAKGQTLGAALDARKADLRAAKGETKDVLARETAVWAHTFIKKAMPKFSLERGFEFASIAQTGERQCLLQSTLIAALLQRAGLSAGLVMVWNSQSGQESNLGHVTSVLRLPGGAGDLEVDASEPTPTAKHSGVLAWAEGGSRFLKASFGPGDVITAYARADGRGTVNPADLTFLSLGYVRSQFAYYRSERATGGLLGTGTGRATAEGLKRSEQWLKAALAEEPNNALAAGGLGNVWRKEGRNAEARAQDLKAAKIYAAQGHTPAGMLANLNWARNRAGR</sequence>
<comment type="caution">
    <text evidence="2">The sequence shown here is derived from an EMBL/GenBank/DDBJ whole genome shotgun (WGS) entry which is preliminary data.</text>
</comment>
<dbReference type="Proteomes" id="UP000629870">
    <property type="component" value="Unassembled WGS sequence"/>
</dbReference>
<keyword evidence="3" id="KW-1185">Reference proteome</keyword>
<accession>A0ABR6NM67</accession>
<name>A0ABR6NM67_9DEIO</name>
<evidence type="ECO:0008006" key="4">
    <source>
        <dbReference type="Google" id="ProtNLM"/>
    </source>
</evidence>
<dbReference type="RefSeq" id="WP_249039077.1">
    <property type="nucleotide sequence ID" value="NZ_VDMO01000010.1"/>
</dbReference>
<gene>
    <name evidence="2" type="ORF">HNQ04_000350</name>
</gene>
<evidence type="ECO:0000313" key="3">
    <source>
        <dbReference type="Proteomes" id="UP000629870"/>
    </source>
</evidence>
<feature type="signal peptide" evidence="1">
    <location>
        <begin position="1"/>
        <end position="24"/>
    </location>
</feature>